<dbReference type="PANTHER" id="PTHR22960:SF0">
    <property type="entry name" value="MOLYBDENUM COFACTOR BIOSYNTHESIS PROTEIN 1"/>
    <property type="match status" value="1"/>
</dbReference>
<evidence type="ECO:0000313" key="3">
    <source>
        <dbReference type="EMBL" id="KAH9633775.1"/>
    </source>
</evidence>
<dbReference type="EMBL" id="JACEFF010000635">
    <property type="protein sequence ID" value="KAH9633775.1"/>
    <property type="molecule type" value="Genomic_DNA"/>
</dbReference>
<dbReference type="GO" id="GO:0061798">
    <property type="term" value="F:GTP 3',8'-cyclase activity"/>
    <property type="evidence" value="ECO:0007669"/>
    <property type="project" value="TreeGrafter"/>
</dbReference>
<comment type="pathway">
    <text evidence="1">Cofactor biosynthesis; molybdopterin biosynthesis.</text>
</comment>
<dbReference type="AlphaFoldDB" id="A0A922MBA4"/>
<name>A0A922MBA4_SPOEX</name>
<evidence type="ECO:0000256" key="1">
    <source>
        <dbReference type="ARBA" id="ARBA00005046"/>
    </source>
</evidence>
<dbReference type="PANTHER" id="PTHR22960">
    <property type="entry name" value="MOLYBDOPTERIN COFACTOR SYNTHESIS PROTEIN A"/>
    <property type="match status" value="1"/>
</dbReference>
<dbReference type="Proteomes" id="UP000814243">
    <property type="component" value="Unassembled WGS sequence"/>
</dbReference>
<organism evidence="3 4">
    <name type="scientific">Spodoptera exigua</name>
    <name type="common">Beet armyworm</name>
    <name type="synonym">Noctua fulgens</name>
    <dbReference type="NCBI Taxonomy" id="7107"/>
    <lineage>
        <taxon>Eukaryota</taxon>
        <taxon>Metazoa</taxon>
        <taxon>Ecdysozoa</taxon>
        <taxon>Arthropoda</taxon>
        <taxon>Hexapoda</taxon>
        <taxon>Insecta</taxon>
        <taxon>Pterygota</taxon>
        <taxon>Neoptera</taxon>
        <taxon>Endopterygota</taxon>
        <taxon>Lepidoptera</taxon>
        <taxon>Glossata</taxon>
        <taxon>Ditrysia</taxon>
        <taxon>Noctuoidea</taxon>
        <taxon>Noctuidae</taxon>
        <taxon>Amphipyrinae</taxon>
        <taxon>Spodoptera</taxon>
    </lineage>
</organism>
<evidence type="ECO:0008006" key="5">
    <source>
        <dbReference type="Google" id="ProtNLM"/>
    </source>
</evidence>
<keyword evidence="2" id="KW-0501">Molybdenum cofactor biosynthesis</keyword>
<gene>
    <name evidence="3" type="ORF">HF086_005409</name>
</gene>
<reference evidence="3" key="1">
    <citation type="journal article" date="2021" name="G3 (Bethesda)">
        <title>Genome and transcriptome analysis of the beet armyworm Spodoptera exigua reveals targets for pest control. .</title>
        <authorList>
            <person name="Simon S."/>
            <person name="Breeschoten T."/>
            <person name="Jansen H.J."/>
            <person name="Dirks R.P."/>
            <person name="Schranz M.E."/>
            <person name="Ros V.I.D."/>
        </authorList>
    </citation>
    <scope>NUCLEOTIDE SEQUENCE</scope>
    <source>
        <strain evidence="3">TB_SE_WUR_2020</strain>
    </source>
</reference>
<evidence type="ECO:0000313" key="4">
    <source>
        <dbReference type="Proteomes" id="UP000814243"/>
    </source>
</evidence>
<dbReference type="InterPro" id="IPR058240">
    <property type="entry name" value="rSAM_sf"/>
</dbReference>
<dbReference type="InterPro" id="IPR013785">
    <property type="entry name" value="Aldolase_TIM"/>
</dbReference>
<protein>
    <recommendedName>
        <fullName evidence="5">MOCS1 protein</fullName>
    </recommendedName>
</protein>
<dbReference type="Gene3D" id="3.20.20.70">
    <property type="entry name" value="Aldolase class I"/>
    <property type="match status" value="1"/>
</dbReference>
<accession>A0A922MBA4</accession>
<proteinExistence type="predicted"/>
<dbReference type="SUPFAM" id="SSF102114">
    <property type="entry name" value="Radical SAM enzymes"/>
    <property type="match status" value="1"/>
</dbReference>
<dbReference type="InterPro" id="IPR050105">
    <property type="entry name" value="MoCo_biosynth_MoaA/MoaC"/>
</dbReference>
<sequence>ARARTDGPCVAGGLREEAGVRAVAMTTNGLVLTRRLPALQRAGLSALNVSLDSLRADRYERMARRPAVDEFPLEERAASGKARPPVPASRACRAERVRAQGLARVLAGVDLALQLGYSPVKINVVLMKGKPTLTACAPYSGPH</sequence>
<feature type="non-terminal residue" evidence="3">
    <location>
        <position position="1"/>
    </location>
</feature>
<dbReference type="GO" id="GO:0061799">
    <property type="term" value="F:cyclic pyranopterin monophosphate synthase activity"/>
    <property type="evidence" value="ECO:0007669"/>
    <property type="project" value="TreeGrafter"/>
</dbReference>
<dbReference type="GO" id="GO:0006777">
    <property type="term" value="P:Mo-molybdopterin cofactor biosynthetic process"/>
    <property type="evidence" value="ECO:0007669"/>
    <property type="project" value="UniProtKB-KW"/>
</dbReference>
<evidence type="ECO:0000256" key="2">
    <source>
        <dbReference type="ARBA" id="ARBA00023150"/>
    </source>
</evidence>
<comment type="caution">
    <text evidence="3">The sequence shown here is derived from an EMBL/GenBank/DDBJ whole genome shotgun (WGS) entry which is preliminary data.</text>
</comment>